<dbReference type="InterPro" id="IPR058163">
    <property type="entry name" value="LysR-type_TF_proteobact-type"/>
</dbReference>
<dbReference type="InterPro" id="IPR036390">
    <property type="entry name" value="WH_DNA-bd_sf"/>
</dbReference>
<dbReference type="PANTHER" id="PTHR30537">
    <property type="entry name" value="HTH-TYPE TRANSCRIPTIONAL REGULATOR"/>
    <property type="match status" value="1"/>
</dbReference>
<evidence type="ECO:0000256" key="3">
    <source>
        <dbReference type="ARBA" id="ARBA00023125"/>
    </source>
</evidence>
<dbReference type="PRINTS" id="PR00039">
    <property type="entry name" value="HTHLYSR"/>
</dbReference>
<dbReference type="InterPro" id="IPR000847">
    <property type="entry name" value="LysR_HTH_N"/>
</dbReference>
<evidence type="ECO:0000313" key="7">
    <source>
        <dbReference type="Proteomes" id="UP000326202"/>
    </source>
</evidence>
<dbReference type="Pfam" id="PF03466">
    <property type="entry name" value="LysR_substrate"/>
    <property type="match status" value="1"/>
</dbReference>
<evidence type="ECO:0000259" key="5">
    <source>
        <dbReference type="PROSITE" id="PS50931"/>
    </source>
</evidence>
<keyword evidence="7" id="KW-1185">Reference proteome</keyword>
<proteinExistence type="inferred from homology"/>
<dbReference type="Gene3D" id="3.40.190.10">
    <property type="entry name" value="Periplasmic binding protein-like II"/>
    <property type="match status" value="2"/>
</dbReference>
<evidence type="ECO:0000256" key="1">
    <source>
        <dbReference type="ARBA" id="ARBA00009437"/>
    </source>
</evidence>
<reference evidence="6 7" key="1">
    <citation type="submission" date="2019-08" db="EMBL/GenBank/DDBJ databases">
        <title>Hyperibacter terrae gen. nov., sp. nov. and Hyperibacter viscosus sp. nov., two new members in the family Rhodospirillaceae isolated from the rhizosphere of Hypericum perforatum.</title>
        <authorList>
            <person name="Noviana Z."/>
        </authorList>
    </citation>
    <scope>NUCLEOTIDE SEQUENCE [LARGE SCALE GENOMIC DNA]</scope>
    <source>
        <strain evidence="6 7">R5913</strain>
    </source>
</reference>
<dbReference type="GO" id="GO:0043565">
    <property type="term" value="F:sequence-specific DNA binding"/>
    <property type="evidence" value="ECO:0007669"/>
    <property type="project" value="TreeGrafter"/>
</dbReference>
<dbReference type="GO" id="GO:0006351">
    <property type="term" value="P:DNA-templated transcription"/>
    <property type="evidence" value="ECO:0007669"/>
    <property type="project" value="TreeGrafter"/>
</dbReference>
<dbReference type="FunFam" id="1.10.10.10:FF:000001">
    <property type="entry name" value="LysR family transcriptional regulator"/>
    <property type="match status" value="1"/>
</dbReference>
<dbReference type="RefSeq" id="WP_191908162.1">
    <property type="nucleotide sequence ID" value="NZ_CP042906.1"/>
</dbReference>
<accession>A0A5J6MLJ8</accession>
<dbReference type="InterPro" id="IPR036388">
    <property type="entry name" value="WH-like_DNA-bd_sf"/>
</dbReference>
<sequence length="313" mass="34916">MAEPDEMRRLPLNAIRSFYLAAQAGRFRIAAELLGVTESAVSHQVKRLEQLLGAALFERQGREMHLTPVGSRYYASVRRSFGELLRATAEVSGSPDQARVTLTLPTSLAAFWLIPRLDALQRRQPGINLQLLTTNRKCDFARENIDLGIRYGLGSWHGFQSTQLLSEQFFPVATEAFMAKWKRMEPADLIRSARLIANGLHPGEWEEWCLAHRIAPPVGQALVLDSSELTLQAALEGVGIAMGRRPIVDRLLASRRLIAPFEREAQSVAGYYLVRIKGEAPTAAARKVERWLVEEAAVAAPAARERRRAARSK</sequence>
<dbReference type="PANTHER" id="PTHR30537:SF74">
    <property type="entry name" value="HTH-TYPE TRANSCRIPTIONAL REGULATOR TRPI"/>
    <property type="match status" value="1"/>
</dbReference>
<organism evidence="6 7">
    <name type="scientific">Hypericibacter terrae</name>
    <dbReference type="NCBI Taxonomy" id="2602015"/>
    <lineage>
        <taxon>Bacteria</taxon>
        <taxon>Pseudomonadati</taxon>
        <taxon>Pseudomonadota</taxon>
        <taxon>Alphaproteobacteria</taxon>
        <taxon>Rhodospirillales</taxon>
        <taxon>Dongiaceae</taxon>
        <taxon>Hypericibacter</taxon>
    </lineage>
</organism>
<dbReference type="Pfam" id="PF00126">
    <property type="entry name" value="HTH_1"/>
    <property type="match status" value="1"/>
</dbReference>
<dbReference type="Gene3D" id="1.10.10.10">
    <property type="entry name" value="Winged helix-like DNA-binding domain superfamily/Winged helix DNA-binding domain"/>
    <property type="match status" value="1"/>
</dbReference>
<keyword evidence="3" id="KW-0238">DNA-binding</keyword>
<dbReference type="PROSITE" id="PS50931">
    <property type="entry name" value="HTH_LYSR"/>
    <property type="match status" value="1"/>
</dbReference>
<feature type="domain" description="HTH lysR-type" evidence="5">
    <location>
        <begin position="10"/>
        <end position="67"/>
    </location>
</feature>
<dbReference type="EMBL" id="CP042906">
    <property type="protein sequence ID" value="QEX18294.1"/>
    <property type="molecule type" value="Genomic_DNA"/>
</dbReference>
<evidence type="ECO:0000313" key="6">
    <source>
        <dbReference type="EMBL" id="QEX18294.1"/>
    </source>
</evidence>
<dbReference type="SUPFAM" id="SSF53850">
    <property type="entry name" value="Periplasmic binding protein-like II"/>
    <property type="match status" value="1"/>
</dbReference>
<dbReference type="AlphaFoldDB" id="A0A5J6MLJ8"/>
<dbReference type="CDD" id="cd08432">
    <property type="entry name" value="PBP2_GcdR_TrpI_HvrB_AmpR_like"/>
    <property type="match status" value="1"/>
</dbReference>
<comment type="similarity">
    <text evidence="1">Belongs to the LysR transcriptional regulatory family.</text>
</comment>
<gene>
    <name evidence="6" type="ORF">FRZ44_35990</name>
</gene>
<dbReference type="InterPro" id="IPR005119">
    <property type="entry name" value="LysR_subst-bd"/>
</dbReference>
<name>A0A5J6MLJ8_9PROT</name>
<evidence type="ECO:0000256" key="4">
    <source>
        <dbReference type="ARBA" id="ARBA00023163"/>
    </source>
</evidence>
<protein>
    <submittedName>
        <fullName evidence="6">Transcriptional regulator</fullName>
    </submittedName>
</protein>
<keyword evidence="2" id="KW-0805">Transcription regulation</keyword>
<dbReference type="Proteomes" id="UP000326202">
    <property type="component" value="Chromosome"/>
</dbReference>
<evidence type="ECO:0000256" key="2">
    <source>
        <dbReference type="ARBA" id="ARBA00023015"/>
    </source>
</evidence>
<dbReference type="GO" id="GO:0003700">
    <property type="term" value="F:DNA-binding transcription factor activity"/>
    <property type="evidence" value="ECO:0007669"/>
    <property type="project" value="InterPro"/>
</dbReference>
<keyword evidence="4" id="KW-0804">Transcription</keyword>
<dbReference type="KEGG" id="htq:FRZ44_35990"/>
<dbReference type="SUPFAM" id="SSF46785">
    <property type="entry name" value="Winged helix' DNA-binding domain"/>
    <property type="match status" value="1"/>
</dbReference>